<keyword evidence="7" id="KW-0175">Coiled coil</keyword>
<dbReference type="SUPFAM" id="SSF52075">
    <property type="entry name" value="Outer arm dynein light chain 1"/>
    <property type="match status" value="1"/>
</dbReference>
<comment type="similarity">
    <text evidence="12">Belongs to the DRC3 family.</text>
</comment>
<gene>
    <name evidence="14" type="ORF">LARSCL_LOCUS1470</name>
</gene>
<comment type="subcellular location">
    <subcellularLocation>
        <location evidence="2">Cytoplasm</location>
        <location evidence="2">Cytoskeleton</location>
        <location evidence="2">Flagellum axoneme</location>
    </subcellularLocation>
</comment>
<evidence type="ECO:0000256" key="10">
    <source>
        <dbReference type="ARBA" id="ARBA00023273"/>
    </source>
</evidence>
<evidence type="ECO:0000256" key="4">
    <source>
        <dbReference type="ARBA" id="ARBA00022614"/>
    </source>
</evidence>
<dbReference type="InterPro" id="IPR050576">
    <property type="entry name" value="Cilia_flagella_integrity"/>
</dbReference>
<dbReference type="SMART" id="SM00365">
    <property type="entry name" value="LRR_SD22"/>
    <property type="match status" value="4"/>
</dbReference>
<dbReference type="Pfam" id="PF13855">
    <property type="entry name" value="LRR_8"/>
    <property type="match status" value="1"/>
</dbReference>
<evidence type="ECO:0000313" key="14">
    <source>
        <dbReference type="EMBL" id="CAL1263390.1"/>
    </source>
</evidence>
<evidence type="ECO:0000256" key="2">
    <source>
        <dbReference type="ARBA" id="ARBA00004611"/>
    </source>
</evidence>
<keyword evidence="8" id="KW-0969">Cilium</keyword>
<keyword evidence="10" id="KW-0966">Cell projection</keyword>
<keyword evidence="9" id="KW-0206">Cytoskeleton</keyword>
<evidence type="ECO:0000256" key="8">
    <source>
        <dbReference type="ARBA" id="ARBA00023069"/>
    </source>
</evidence>
<evidence type="ECO:0000256" key="12">
    <source>
        <dbReference type="ARBA" id="ARBA00038378"/>
    </source>
</evidence>
<proteinExistence type="inferred from homology"/>
<dbReference type="PANTHER" id="PTHR45973:SF12">
    <property type="entry name" value="DYNEIN REGULATORY COMPLEX SUBUNIT 3"/>
    <property type="match status" value="1"/>
</dbReference>
<keyword evidence="6" id="KW-0282">Flagellum</keyword>
<dbReference type="Proteomes" id="UP001497382">
    <property type="component" value="Unassembled WGS sequence"/>
</dbReference>
<organism evidence="14 15">
    <name type="scientific">Larinioides sclopetarius</name>
    <dbReference type="NCBI Taxonomy" id="280406"/>
    <lineage>
        <taxon>Eukaryota</taxon>
        <taxon>Metazoa</taxon>
        <taxon>Ecdysozoa</taxon>
        <taxon>Arthropoda</taxon>
        <taxon>Chelicerata</taxon>
        <taxon>Arachnida</taxon>
        <taxon>Araneae</taxon>
        <taxon>Araneomorphae</taxon>
        <taxon>Entelegynae</taxon>
        <taxon>Araneoidea</taxon>
        <taxon>Araneidae</taxon>
        <taxon>Larinioides</taxon>
    </lineage>
</organism>
<dbReference type="AlphaFoldDB" id="A0AAV1YWK0"/>
<dbReference type="GO" id="GO:0005929">
    <property type="term" value="C:cilium"/>
    <property type="evidence" value="ECO:0007669"/>
    <property type="project" value="TreeGrafter"/>
</dbReference>
<reference evidence="14 15" key="1">
    <citation type="submission" date="2024-04" db="EMBL/GenBank/DDBJ databases">
        <authorList>
            <person name="Rising A."/>
            <person name="Reimegard J."/>
            <person name="Sonavane S."/>
            <person name="Akerstrom W."/>
            <person name="Nylinder S."/>
            <person name="Hedman E."/>
            <person name="Kallberg Y."/>
        </authorList>
    </citation>
    <scope>NUCLEOTIDE SEQUENCE [LARGE SCALE GENOMIC DNA]</scope>
</reference>
<comment type="function">
    <text evidence="1">Cilium-specific protein required for cilia structures.</text>
</comment>
<dbReference type="EMBL" id="CAXIEN010000008">
    <property type="protein sequence ID" value="CAL1263390.1"/>
    <property type="molecule type" value="Genomic_DNA"/>
</dbReference>
<keyword evidence="3" id="KW-0963">Cytoplasm</keyword>
<evidence type="ECO:0000256" key="7">
    <source>
        <dbReference type="ARBA" id="ARBA00023054"/>
    </source>
</evidence>
<evidence type="ECO:0000313" key="15">
    <source>
        <dbReference type="Proteomes" id="UP001497382"/>
    </source>
</evidence>
<dbReference type="InterPro" id="IPR032675">
    <property type="entry name" value="LRR_dom_sf"/>
</dbReference>
<dbReference type="Gene3D" id="3.80.10.10">
    <property type="entry name" value="Ribonuclease Inhibitor"/>
    <property type="match status" value="1"/>
</dbReference>
<evidence type="ECO:0000256" key="5">
    <source>
        <dbReference type="ARBA" id="ARBA00022737"/>
    </source>
</evidence>
<sequence length="396" mass="46099">MGNRVGTRQKPVIMTKAFLEEKIVNELALVEGLNISELQRLVKIDGVERNLVLSLQLEQKSLLNIGNLWKFTLLTKLEIANNYIEEIEGLETLSSLQYLDLSFNYIKVIKGLDGLINLGYLNLSYNEILHLENLDNLKNLETFLVRYNKIKSFESIYYLVQFENLLCLGIEENPLMLIENARFHVLAVLPQLKFLDFVLVTENQLKEALLLYPVEKRSASKNKLFLNYDGQHFSSLWETHPPDKEAFVDGLAKGRGFELLLESDKNFRFLHSFPPAATIAEKYRKELSELFDEWHNKGRNYYKQMQEEKANFIKMVKEAENFAANVSGEEEYSYITFTEEIPKKLCFIYQKPISSEQKDQEVEKLKEEYDNELRKTHKNLMSSSCLCLDLVFVSSI</sequence>
<keyword evidence="4" id="KW-0433">Leucine-rich repeat</keyword>
<evidence type="ECO:0000256" key="6">
    <source>
        <dbReference type="ARBA" id="ARBA00022846"/>
    </source>
</evidence>
<evidence type="ECO:0000256" key="9">
    <source>
        <dbReference type="ARBA" id="ARBA00023212"/>
    </source>
</evidence>
<dbReference type="InterPro" id="IPR001611">
    <property type="entry name" value="Leu-rich_rpt"/>
</dbReference>
<keyword evidence="5" id="KW-0677">Repeat</keyword>
<evidence type="ECO:0000256" key="13">
    <source>
        <dbReference type="ARBA" id="ARBA00040950"/>
    </source>
</evidence>
<keyword evidence="15" id="KW-1185">Reference proteome</keyword>
<evidence type="ECO:0000256" key="11">
    <source>
        <dbReference type="ARBA" id="ARBA00024433"/>
    </source>
</evidence>
<protein>
    <recommendedName>
        <fullName evidence="11">Dynein axonemal assembly factor 1 homolog</fullName>
    </recommendedName>
    <alternativeName>
        <fullName evidence="13">Dynein regulatory complex subunit 3</fullName>
    </alternativeName>
</protein>
<comment type="caution">
    <text evidence="14">The sequence shown here is derived from an EMBL/GenBank/DDBJ whole genome shotgun (WGS) entry which is preliminary data.</text>
</comment>
<dbReference type="PANTHER" id="PTHR45973">
    <property type="entry name" value="PROTEIN PHOSPHATASE 1 REGULATORY SUBUNIT SDS22-RELATED"/>
    <property type="match status" value="1"/>
</dbReference>
<accession>A0AAV1YWK0</accession>
<evidence type="ECO:0000256" key="3">
    <source>
        <dbReference type="ARBA" id="ARBA00022490"/>
    </source>
</evidence>
<evidence type="ECO:0000256" key="1">
    <source>
        <dbReference type="ARBA" id="ARBA00003843"/>
    </source>
</evidence>
<name>A0AAV1YWK0_9ARAC</name>
<dbReference type="PROSITE" id="PS51450">
    <property type="entry name" value="LRR"/>
    <property type="match status" value="3"/>
</dbReference>